<feature type="transmembrane region" description="Helical" evidence="1">
    <location>
        <begin position="138"/>
        <end position="157"/>
    </location>
</feature>
<feature type="transmembrane region" description="Helical" evidence="1">
    <location>
        <begin position="114"/>
        <end position="132"/>
    </location>
</feature>
<dbReference type="SMART" id="SM00267">
    <property type="entry name" value="GGDEF"/>
    <property type="match status" value="1"/>
</dbReference>
<keyword evidence="1" id="KW-0472">Membrane</keyword>
<evidence type="ECO:0000256" key="1">
    <source>
        <dbReference type="SAM" id="Phobius"/>
    </source>
</evidence>
<keyword evidence="1" id="KW-1133">Transmembrane helix</keyword>
<dbReference type="InterPro" id="IPR052163">
    <property type="entry name" value="DGC-Regulatory_Protein"/>
</dbReference>
<dbReference type="Proteomes" id="UP000094256">
    <property type="component" value="Chromosome"/>
</dbReference>
<dbReference type="AlphaFoldDB" id="A0A1B3ZAB0"/>
<reference evidence="3 4" key="1">
    <citation type="submission" date="2016-01" db="EMBL/GenBank/DDBJ databases">
        <title>Complete genome and mega plasmid sequence of Sphingomonas panacis DCY99 elicits systemic resistance in rice to Xanthomonas oryzae.</title>
        <authorList>
            <person name="Kim Y.J."/>
            <person name="Yang D.C."/>
            <person name="Sing P."/>
        </authorList>
    </citation>
    <scope>NUCLEOTIDE SEQUENCE [LARGE SCALE GENOMIC DNA]</scope>
    <source>
        <strain evidence="3 4">DCY99</strain>
    </source>
</reference>
<dbReference type="EMBL" id="CP014168">
    <property type="protein sequence ID" value="AOH84347.1"/>
    <property type="molecule type" value="Genomic_DNA"/>
</dbReference>
<evidence type="ECO:0000313" key="3">
    <source>
        <dbReference type="EMBL" id="AOH84347.1"/>
    </source>
</evidence>
<feature type="transmembrane region" description="Helical" evidence="1">
    <location>
        <begin position="20"/>
        <end position="40"/>
    </location>
</feature>
<dbReference type="PANTHER" id="PTHR46663:SF2">
    <property type="entry name" value="GGDEF DOMAIN-CONTAINING PROTEIN"/>
    <property type="match status" value="1"/>
</dbReference>
<dbReference type="NCBIfam" id="TIGR00254">
    <property type="entry name" value="GGDEF"/>
    <property type="match status" value="1"/>
</dbReference>
<feature type="transmembrane region" description="Helical" evidence="1">
    <location>
        <begin position="61"/>
        <end position="79"/>
    </location>
</feature>
<keyword evidence="1" id="KW-0812">Transmembrane</keyword>
<accession>A0A1B3ZAB0</accession>
<protein>
    <recommendedName>
        <fullName evidence="2">GGDEF domain-containing protein</fullName>
    </recommendedName>
</protein>
<dbReference type="Pfam" id="PF00990">
    <property type="entry name" value="GGDEF"/>
    <property type="match status" value="1"/>
</dbReference>
<feature type="domain" description="GGDEF" evidence="2">
    <location>
        <begin position="206"/>
        <end position="337"/>
    </location>
</feature>
<dbReference type="PROSITE" id="PS50887">
    <property type="entry name" value="GGDEF"/>
    <property type="match status" value="1"/>
</dbReference>
<evidence type="ECO:0000313" key="4">
    <source>
        <dbReference type="Proteomes" id="UP000094256"/>
    </source>
</evidence>
<dbReference type="CDD" id="cd01949">
    <property type="entry name" value="GGDEF"/>
    <property type="match status" value="1"/>
</dbReference>
<keyword evidence="4" id="KW-1185">Reference proteome</keyword>
<dbReference type="Gene3D" id="3.30.70.270">
    <property type="match status" value="1"/>
</dbReference>
<proteinExistence type="predicted"/>
<dbReference type="SUPFAM" id="SSF55073">
    <property type="entry name" value="Nucleotide cyclase"/>
    <property type="match status" value="1"/>
</dbReference>
<gene>
    <name evidence="3" type="ORF">AWL63_10590</name>
</gene>
<organism evidence="3 4">
    <name type="scientific">Sphingomonas panacis</name>
    <dbReference type="NCBI Taxonomy" id="1560345"/>
    <lineage>
        <taxon>Bacteria</taxon>
        <taxon>Pseudomonadati</taxon>
        <taxon>Pseudomonadota</taxon>
        <taxon>Alphaproteobacteria</taxon>
        <taxon>Sphingomonadales</taxon>
        <taxon>Sphingomonadaceae</taxon>
        <taxon>Sphingomonas</taxon>
    </lineage>
</organism>
<dbReference type="KEGG" id="span:AWL63_10590"/>
<dbReference type="InterPro" id="IPR029787">
    <property type="entry name" value="Nucleotide_cyclase"/>
</dbReference>
<dbReference type="PANTHER" id="PTHR46663">
    <property type="entry name" value="DIGUANYLATE CYCLASE DGCT-RELATED"/>
    <property type="match status" value="1"/>
</dbReference>
<dbReference type="InterPro" id="IPR043128">
    <property type="entry name" value="Rev_trsase/Diguanyl_cyclase"/>
</dbReference>
<sequence length="348" mass="37784">MAVAFVSVGIHIALETPELLLRVLISLGILAVLARLGVLLRYRARVSVEDLDPLRARRLERLFAIPYLTFAAVFGAFGARAFQIGSAESHMLMMGLLFGYAAGVAATVFLRPWIAIPSMALAVVPAIAVTLTKTNSTYIGAGALLLMFLVAGAHNTLRSYRISTKEITARRTFAMLARADALTGLENRLSLREAFEGMSARAGRNKIVAVHYLDLDRFKPVNDTYGHPVGDALLRAVSDRLRNALRAGDVAARIGGDEFVVLQTGKNCSEAELQAQRMRKVIAEPYSIRGHELSIGTSVGYALYPEHGPDLDDLIAHADEALIGIKREGGGVALYRPKALYEAWKRSA</sequence>
<evidence type="ECO:0000259" key="2">
    <source>
        <dbReference type="PROSITE" id="PS50887"/>
    </source>
</evidence>
<name>A0A1B3ZAB0_9SPHN</name>
<dbReference type="STRING" id="1560345.AWL63_10590"/>
<dbReference type="InterPro" id="IPR000160">
    <property type="entry name" value="GGDEF_dom"/>
</dbReference>